<accession>A0A1B6G2Y5</accession>
<name>A0A1B6G2Y5_9HEMI</name>
<feature type="non-terminal residue" evidence="1">
    <location>
        <position position="1"/>
    </location>
</feature>
<evidence type="ECO:0000313" key="1">
    <source>
        <dbReference type="EMBL" id="JAS56806.1"/>
    </source>
</evidence>
<feature type="non-terminal residue" evidence="1">
    <location>
        <position position="251"/>
    </location>
</feature>
<dbReference type="AlphaFoldDB" id="A0A1B6G2Y5"/>
<proteinExistence type="predicted"/>
<protein>
    <submittedName>
        <fullName evidence="1">Uncharacterized protein</fullName>
    </submittedName>
</protein>
<reference evidence="1" key="1">
    <citation type="submission" date="2015-11" db="EMBL/GenBank/DDBJ databases">
        <title>De novo transcriptome assembly of four potential Pierce s Disease insect vectors from Arizona vineyards.</title>
        <authorList>
            <person name="Tassone E.E."/>
        </authorList>
    </citation>
    <scope>NUCLEOTIDE SEQUENCE</scope>
</reference>
<dbReference type="EMBL" id="GECZ01012963">
    <property type="protein sequence ID" value="JAS56806.1"/>
    <property type="molecule type" value="Transcribed_RNA"/>
</dbReference>
<gene>
    <name evidence="1" type="ORF">g.47887</name>
</gene>
<organism evidence="1">
    <name type="scientific">Cuerna arida</name>
    <dbReference type="NCBI Taxonomy" id="1464854"/>
    <lineage>
        <taxon>Eukaryota</taxon>
        <taxon>Metazoa</taxon>
        <taxon>Ecdysozoa</taxon>
        <taxon>Arthropoda</taxon>
        <taxon>Hexapoda</taxon>
        <taxon>Insecta</taxon>
        <taxon>Pterygota</taxon>
        <taxon>Neoptera</taxon>
        <taxon>Paraneoptera</taxon>
        <taxon>Hemiptera</taxon>
        <taxon>Auchenorrhyncha</taxon>
        <taxon>Membracoidea</taxon>
        <taxon>Cicadellidae</taxon>
        <taxon>Cicadellinae</taxon>
        <taxon>Proconiini</taxon>
        <taxon>Cuerna</taxon>
    </lineage>
</organism>
<sequence length="251" mass="28467">SWYNLLLQKYFRCGDLDVMTHLVLNAGSVWLWEKVEYLSVGVPQKHLELYTDQLISTDSLTADQFVDRLATLGNVNVLKNRAFRVTMSLQVLNHISKLIPDKSALSRNMMKLIDIQSVVNNEVGEGSRVVHTIVDAVAEVMNKCPWDDQTLVLNDKVKEHLIKLMDLLTVLRTYGLNTETKQIIFLVLVGIAYDLRSQDGVLHCTLQHILGLLDDGESLVADSVDRRVLVNWLALVVPQDYTARRQLAQLM</sequence>